<evidence type="ECO:0000313" key="6">
    <source>
        <dbReference type="Proteomes" id="UP000189777"/>
    </source>
</evidence>
<protein>
    <submittedName>
        <fullName evidence="5">Proteasome accessory factor C</fullName>
    </submittedName>
</protein>
<dbReference type="InterPro" id="IPR051534">
    <property type="entry name" value="CBASS_pafABC_assoc_protein"/>
</dbReference>
<organism evidence="5 6">
    <name type="scientific">Krasilnikoviella flava</name>
    <dbReference type="NCBI Taxonomy" id="526729"/>
    <lineage>
        <taxon>Bacteria</taxon>
        <taxon>Bacillati</taxon>
        <taxon>Actinomycetota</taxon>
        <taxon>Actinomycetes</taxon>
        <taxon>Micrococcales</taxon>
        <taxon>Promicromonosporaceae</taxon>
        <taxon>Krasilnikoviella</taxon>
    </lineage>
</organism>
<evidence type="ECO:0000256" key="1">
    <source>
        <dbReference type="SAM" id="MobiDB-lite"/>
    </source>
</evidence>
<dbReference type="PIRSF" id="PIRSF016838">
    <property type="entry name" value="PafC"/>
    <property type="match status" value="1"/>
</dbReference>
<dbReference type="Pfam" id="PF25583">
    <property type="entry name" value="WCX"/>
    <property type="match status" value="1"/>
</dbReference>
<dbReference type="RefSeq" id="WP_079575175.1">
    <property type="nucleotide sequence ID" value="NZ_FUZQ01000005.1"/>
</dbReference>
<keyword evidence="6" id="KW-1185">Reference proteome</keyword>
<dbReference type="Pfam" id="PF13280">
    <property type="entry name" value="WYL"/>
    <property type="match status" value="1"/>
</dbReference>
<dbReference type="OrthoDB" id="3268930at2"/>
<dbReference type="SUPFAM" id="SSF46785">
    <property type="entry name" value="Winged helix' DNA-binding domain"/>
    <property type="match status" value="1"/>
</dbReference>
<evidence type="ECO:0000259" key="2">
    <source>
        <dbReference type="Pfam" id="PF13280"/>
    </source>
</evidence>
<dbReference type="InterPro" id="IPR028349">
    <property type="entry name" value="PafC-like"/>
</dbReference>
<keyword evidence="5" id="KW-0647">Proteasome</keyword>
<dbReference type="InterPro" id="IPR036390">
    <property type="entry name" value="WH_DNA-bd_sf"/>
</dbReference>
<dbReference type="InterPro" id="IPR043839">
    <property type="entry name" value="PafC_HTH"/>
</dbReference>
<accession>A0A1T5L660</accession>
<feature type="domain" description="PafC HTH" evidence="3">
    <location>
        <begin position="7"/>
        <end position="128"/>
    </location>
</feature>
<dbReference type="InterPro" id="IPR057727">
    <property type="entry name" value="WCX_dom"/>
</dbReference>
<dbReference type="EMBL" id="FUZQ01000005">
    <property type="protein sequence ID" value="SKC71099.1"/>
    <property type="molecule type" value="Genomic_DNA"/>
</dbReference>
<name>A0A1T5L660_9MICO</name>
<gene>
    <name evidence="5" type="ORF">SAMN04324258_2882</name>
</gene>
<evidence type="ECO:0000313" key="5">
    <source>
        <dbReference type="EMBL" id="SKC71099.1"/>
    </source>
</evidence>
<feature type="compositionally biased region" description="Low complexity" evidence="1">
    <location>
        <begin position="334"/>
        <end position="345"/>
    </location>
</feature>
<evidence type="ECO:0000259" key="3">
    <source>
        <dbReference type="Pfam" id="PF19187"/>
    </source>
</evidence>
<dbReference type="PANTHER" id="PTHR34580:SF1">
    <property type="entry name" value="PROTEIN PAFC"/>
    <property type="match status" value="1"/>
</dbReference>
<evidence type="ECO:0000259" key="4">
    <source>
        <dbReference type="Pfam" id="PF25583"/>
    </source>
</evidence>
<feature type="domain" description="WYL" evidence="2">
    <location>
        <begin position="149"/>
        <end position="216"/>
    </location>
</feature>
<dbReference type="PROSITE" id="PS52050">
    <property type="entry name" value="WYL"/>
    <property type="match status" value="1"/>
</dbReference>
<dbReference type="AlphaFoldDB" id="A0A1T5L660"/>
<dbReference type="Pfam" id="PF19187">
    <property type="entry name" value="HTH_PafC"/>
    <property type="match status" value="1"/>
</dbReference>
<feature type="region of interest" description="Disordered" evidence="1">
    <location>
        <begin position="327"/>
        <end position="351"/>
    </location>
</feature>
<sequence length="351" mass="37065">MAERADDRLVRLLGLVAFLDGAGPVRVEELADRFGVTPRQVREDVDALWVSGTPGYMPDDLIDFDAFSLEDGVVSLTRARGMTRPLRLGTREAVALVAALRAMHASPAVQSDRRRAAVVASALDKLTAATGEAAGAVDVQLEGEGDPQVVAAVTTALAEGRRLHLRYVNAADVTTERDVDPLRLLTQDGAMYLVGWCLRVDGRRTFRVDRILDARVLDAAVAERDVEVAGDLGADVWASVAHRGAPAATLRLASAARWVAEEVPAESVRDLPDGTVEVRLRVTNPAWLRRLLLANAPDVVSVDPPDVARDVGQSARAALDAYAATGPVDSADEAAGSPTGAGRTAPPGPVG</sequence>
<dbReference type="PANTHER" id="PTHR34580">
    <property type="match status" value="1"/>
</dbReference>
<dbReference type="InterPro" id="IPR026881">
    <property type="entry name" value="WYL_dom"/>
</dbReference>
<dbReference type="Proteomes" id="UP000189777">
    <property type="component" value="Unassembled WGS sequence"/>
</dbReference>
<reference evidence="5 6" key="1">
    <citation type="submission" date="2017-02" db="EMBL/GenBank/DDBJ databases">
        <authorList>
            <person name="Peterson S.W."/>
        </authorList>
    </citation>
    <scope>NUCLEOTIDE SEQUENCE [LARGE SCALE GENOMIC DNA]</scope>
    <source>
        <strain evidence="5 6">DSM 21481</strain>
    </source>
</reference>
<proteinExistence type="predicted"/>
<feature type="domain" description="WCX" evidence="4">
    <location>
        <begin position="247"/>
        <end position="319"/>
    </location>
</feature>
<dbReference type="STRING" id="526729.SAMN04324258_2882"/>
<dbReference type="GO" id="GO:0000502">
    <property type="term" value="C:proteasome complex"/>
    <property type="evidence" value="ECO:0007669"/>
    <property type="project" value="UniProtKB-KW"/>
</dbReference>